<sequence length="246" mass="26014">MADNTIPVALITAGSAGLGAAASKLFARSGYRVIINYSSNTERAEKLLAGLGGNGHTAIKADLSSRTDVERLVKDAVAASGRLDVVFSNGGWTAFRDTTRLDDNVFDEDWDRAFVMNVKSHLWLLHAAEAHLAEQDGAFITTASLAGVNGMGSSLAYSAAKAAQIHMVRGLASMVGPNIRVNSVSPGLLETEWAERFSPEQKEATLAKTKLKRFATVDDVAEQVLGLAKSKSITGVNIIIDAGVNV</sequence>
<dbReference type="GO" id="GO:0016491">
    <property type="term" value="F:oxidoreductase activity"/>
    <property type="evidence" value="ECO:0007669"/>
    <property type="project" value="UniProtKB-KW"/>
</dbReference>
<dbReference type="InterPro" id="IPR002347">
    <property type="entry name" value="SDR_fam"/>
</dbReference>
<dbReference type="PANTHER" id="PTHR43618">
    <property type="entry name" value="7-ALPHA-HYDROXYSTEROID DEHYDROGENASE"/>
    <property type="match status" value="1"/>
</dbReference>
<evidence type="ECO:0000313" key="4">
    <source>
        <dbReference type="EMBL" id="EPE04116.1"/>
    </source>
</evidence>
<evidence type="ECO:0000256" key="1">
    <source>
        <dbReference type="ARBA" id="ARBA00006484"/>
    </source>
</evidence>
<evidence type="ECO:0000313" key="5">
    <source>
        <dbReference type="Proteomes" id="UP000016923"/>
    </source>
</evidence>
<name>S3BXC4_OPHP1</name>
<dbReference type="Gene3D" id="3.40.50.720">
    <property type="entry name" value="NAD(P)-binding Rossmann-like Domain"/>
    <property type="match status" value="1"/>
</dbReference>
<reference evidence="4 5" key="1">
    <citation type="journal article" date="2013" name="BMC Genomics">
        <title>The genome and transcriptome of the pine saprophyte Ophiostoma piceae, and a comparison with the bark beetle-associated pine pathogen Grosmannia clavigera.</title>
        <authorList>
            <person name="Haridas S."/>
            <person name="Wang Y."/>
            <person name="Lim L."/>
            <person name="Massoumi Alamouti S."/>
            <person name="Jackman S."/>
            <person name="Docking R."/>
            <person name="Robertson G."/>
            <person name="Birol I."/>
            <person name="Bohlmann J."/>
            <person name="Breuil C."/>
        </authorList>
    </citation>
    <scope>NUCLEOTIDE SEQUENCE [LARGE SCALE GENOMIC DNA]</scope>
    <source>
        <strain evidence="4 5">UAMH 11346</strain>
    </source>
</reference>
<dbReference type="Pfam" id="PF13561">
    <property type="entry name" value="adh_short_C2"/>
    <property type="match status" value="1"/>
</dbReference>
<dbReference type="OMA" id="QVNDEDW"/>
<dbReference type="OrthoDB" id="37659at2759"/>
<dbReference type="PRINTS" id="PR00081">
    <property type="entry name" value="GDHRDH"/>
</dbReference>
<dbReference type="InterPro" id="IPR052178">
    <property type="entry name" value="Sec_Metab_Biosynth_SDR"/>
</dbReference>
<evidence type="ECO:0000256" key="2">
    <source>
        <dbReference type="ARBA" id="ARBA00022857"/>
    </source>
</evidence>
<dbReference type="SUPFAM" id="SSF51735">
    <property type="entry name" value="NAD(P)-binding Rossmann-fold domains"/>
    <property type="match status" value="1"/>
</dbReference>
<dbReference type="eggNOG" id="KOG0725">
    <property type="taxonomic scope" value="Eukaryota"/>
</dbReference>
<dbReference type="AlphaFoldDB" id="S3BXC4"/>
<evidence type="ECO:0000256" key="3">
    <source>
        <dbReference type="ARBA" id="ARBA00023002"/>
    </source>
</evidence>
<protein>
    <submittedName>
        <fullName evidence="4">Short-chain dehydrogenase</fullName>
    </submittedName>
</protein>
<dbReference type="InterPro" id="IPR036291">
    <property type="entry name" value="NAD(P)-bd_dom_sf"/>
</dbReference>
<dbReference type="PANTHER" id="PTHR43618:SF13">
    <property type="entry name" value="CHAIN DEHYDROGENASE, PUTATIVE (AFU_ORTHOLOGUE AFUA_1G17650)-RELATED"/>
    <property type="match status" value="1"/>
</dbReference>
<dbReference type="EMBL" id="KE148162">
    <property type="protein sequence ID" value="EPE04116.1"/>
    <property type="molecule type" value="Genomic_DNA"/>
</dbReference>
<proteinExistence type="inferred from homology"/>
<accession>S3BXC4</accession>
<dbReference type="VEuPathDB" id="FungiDB:F503_04631"/>
<dbReference type="STRING" id="1262450.S3BXC4"/>
<gene>
    <name evidence="4" type="ORF">F503_04631</name>
</gene>
<dbReference type="CDD" id="cd05233">
    <property type="entry name" value="SDR_c"/>
    <property type="match status" value="1"/>
</dbReference>
<keyword evidence="2" id="KW-0521">NADP</keyword>
<comment type="similarity">
    <text evidence="1">Belongs to the short-chain dehydrogenases/reductases (SDR) family.</text>
</comment>
<organism evidence="4 5">
    <name type="scientific">Ophiostoma piceae (strain UAMH 11346)</name>
    <name type="common">Sap stain fungus</name>
    <dbReference type="NCBI Taxonomy" id="1262450"/>
    <lineage>
        <taxon>Eukaryota</taxon>
        <taxon>Fungi</taxon>
        <taxon>Dikarya</taxon>
        <taxon>Ascomycota</taxon>
        <taxon>Pezizomycotina</taxon>
        <taxon>Sordariomycetes</taxon>
        <taxon>Sordariomycetidae</taxon>
        <taxon>Ophiostomatales</taxon>
        <taxon>Ophiostomataceae</taxon>
        <taxon>Ophiostoma</taxon>
    </lineage>
</organism>
<keyword evidence="3" id="KW-0560">Oxidoreductase</keyword>
<keyword evidence="5" id="KW-1185">Reference proteome</keyword>
<dbReference type="Proteomes" id="UP000016923">
    <property type="component" value="Unassembled WGS sequence"/>
</dbReference>
<dbReference type="HOGENOM" id="CLU_010194_1_3_1"/>